<comment type="caution">
    <text evidence="1">The sequence shown here is derived from an EMBL/GenBank/DDBJ whole genome shotgun (WGS) entry which is preliminary data.</text>
</comment>
<sequence length="115" mass="12391">MCRQHVALATETGTLFADESTLCQRLAHSRRDGIGGNGGIRRGDPVQPCEHLRRPHLGILAGREAVQVEGIRGGIDLRQAVGNVAECQCQDHAARVQLDPVEPGNQYRPCVAQCG</sequence>
<protein>
    <submittedName>
        <fullName evidence="1">Uncharacterized protein</fullName>
    </submittedName>
</protein>
<proteinExistence type="predicted"/>
<dbReference type="EMBL" id="LSTO01000001">
    <property type="protein sequence ID" value="OWW21086.1"/>
    <property type="molecule type" value="Genomic_DNA"/>
</dbReference>
<evidence type="ECO:0000313" key="1">
    <source>
        <dbReference type="EMBL" id="OWW21086.1"/>
    </source>
</evidence>
<dbReference type="AlphaFoldDB" id="A0A254TEK5"/>
<organism evidence="1 2">
    <name type="scientific">Noviherbaspirillum denitrificans</name>
    <dbReference type="NCBI Taxonomy" id="1968433"/>
    <lineage>
        <taxon>Bacteria</taxon>
        <taxon>Pseudomonadati</taxon>
        <taxon>Pseudomonadota</taxon>
        <taxon>Betaproteobacteria</taxon>
        <taxon>Burkholderiales</taxon>
        <taxon>Oxalobacteraceae</taxon>
        <taxon>Noviherbaspirillum</taxon>
    </lineage>
</organism>
<evidence type="ECO:0000313" key="2">
    <source>
        <dbReference type="Proteomes" id="UP000197535"/>
    </source>
</evidence>
<name>A0A254TEK5_9BURK</name>
<reference evidence="1 2" key="1">
    <citation type="submission" date="2016-02" db="EMBL/GenBank/DDBJ databases">
        <authorList>
            <person name="Wen L."/>
            <person name="He K."/>
            <person name="Yang H."/>
        </authorList>
    </citation>
    <scope>NUCLEOTIDE SEQUENCE [LARGE SCALE GENOMIC DNA]</scope>
    <source>
        <strain evidence="1 2">TSA40</strain>
    </source>
</reference>
<gene>
    <name evidence="1" type="ORF">AYR66_17995</name>
</gene>
<keyword evidence="2" id="KW-1185">Reference proteome</keyword>
<dbReference type="Proteomes" id="UP000197535">
    <property type="component" value="Unassembled WGS sequence"/>
</dbReference>
<accession>A0A254TEK5</accession>